<dbReference type="Pfam" id="PF00035">
    <property type="entry name" value="dsrm"/>
    <property type="match status" value="1"/>
</dbReference>
<reference evidence="18 19" key="1">
    <citation type="submission" date="2019-03" db="EMBL/GenBank/DDBJ databases">
        <title>Genomic Encyclopedia of Type Strains, Phase IV (KMG-IV): sequencing the most valuable type-strain genomes for metagenomic binning, comparative biology and taxonomic classification.</title>
        <authorList>
            <person name="Goeker M."/>
        </authorList>
    </citation>
    <scope>NUCLEOTIDE SEQUENCE [LARGE SCALE GENOMIC DNA]</scope>
    <source>
        <strain evidence="18 19">DSM 100309</strain>
    </source>
</reference>
<dbReference type="Gene3D" id="3.30.160.20">
    <property type="match status" value="1"/>
</dbReference>
<dbReference type="PROSITE" id="PS50137">
    <property type="entry name" value="DS_RBD"/>
    <property type="match status" value="1"/>
</dbReference>
<dbReference type="OrthoDB" id="9805026at2"/>
<dbReference type="PANTHER" id="PTHR11207">
    <property type="entry name" value="RIBONUCLEASE III"/>
    <property type="match status" value="1"/>
</dbReference>
<dbReference type="RefSeq" id="WP_124947807.1">
    <property type="nucleotide sequence ID" value="NZ_BHVT01000073.1"/>
</dbReference>
<feature type="active site" evidence="15">
    <location>
        <position position="114"/>
    </location>
</feature>
<evidence type="ECO:0000313" key="19">
    <source>
        <dbReference type="Proteomes" id="UP000295367"/>
    </source>
</evidence>
<comment type="catalytic activity">
    <reaction evidence="1 15">
        <text>Endonucleolytic cleavage to 5'-phosphomonoester.</text>
        <dbReference type="EC" id="3.1.26.3"/>
    </reaction>
</comment>
<keyword evidence="6 15" id="KW-0698">rRNA processing</keyword>
<dbReference type="PROSITE" id="PS00517">
    <property type="entry name" value="RNASE_3_1"/>
    <property type="match status" value="1"/>
</dbReference>
<dbReference type="GO" id="GO:0019843">
    <property type="term" value="F:rRNA binding"/>
    <property type="evidence" value="ECO:0007669"/>
    <property type="project" value="UniProtKB-KW"/>
</dbReference>
<keyword evidence="10 15" id="KW-0479">Metal-binding</keyword>
<dbReference type="PANTHER" id="PTHR11207:SF0">
    <property type="entry name" value="RIBONUCLEASE 3"/>
    <property type="match status" value="1"/>
</dbReference>
<dbReference type="EMBL" id="SMCO01000001">
    <property type="protein sequence ID" value="TCV90225.1"/>
    <property type="molecule type" value="Genomic_DNA"/>
</dbReference>
<dbReference type="SMART" id="SM00358">
    <property type="entry name" value="DSRM"/>
    <property type="match status" value="1"/>
</dbReference>
<dbReference type="Pfam" id="PF14622">
    <property type="entry name" value="Ribonucleas_3_3"/>
    <property type="match status" value="1"/>
</dbReference>
<organism evidence="18 19">
    <name type="scientific">Sulfurirhabdus autotrophica</name>
    <dbReference type="NCBI Taxonomy" id="1706046"/>
    <lineage>
        <taxon>Bacteria</taxon>
        <taxon>Pseudomonadati</taxon>
        <taxon>Pseudomonadota</taxon>
        <taxon>Betaproteobacteria</taxon>
        <taxon>Nitrosomonadales</taxon>
        <taxon>Sulfuricellaceae</taxon>
        <taxon>Sulfurirhabdus</taxon>
    </lineage>
</organism>
<evidence type="ECO:0000256" key="9">
    <source>
        <dbReference type="ARBA" id="ARBA00022722"/>
    </source>
</evidence>
<comment type="cofactor">
    <cofactor evidence="15">
        <name>Mg(2+)</name>
        <dbReference type="ChEBI" id="CHEBI:18420"/>
    </cofactor>
</comment>
<dbReference type="InterPro" id="IPR000999">
    <property type="entry name" value="RNase_III_dom"/>
</dbReference>
<dbReference type="SUPFAM" id="SSF69065">
    <property type="entry name" value="RNase III domain-like"/>
    <property type="match status" value="1"/>
</dbReference>
<keyword evidence="8 15" id="KW-0819">tRNA processing</keyword>
<accession>A0A4R3YCN8</accession>
<evidence type="ECO:0000256" key="14">
    <source>
        <dbReference type="ARBA" id="ARBA00022884"/>
    </source>
</evidence>
<dbReference type="GO" id="GO:0005737">
    <property type="term" value="C:cytoplasm"/>
    <property type="evidence" value="ECO:0007669"/>
    <property type="project" value="UniProtKB-SubCell"/>
</dbReference>
<protein>
    <recommendedName>
        <fullName evidence="15">Ribonuclease 3</fullName>
        <ecNumber evidence="15">3.1.26.3</ecNumber>
    </recommendedName>
    <alternativeName>
        <fullName evidence="15">Ribonuclease III</fullName>
        <shortName evidence="15">RNase III</shortName>
    </alternativeName>
</protein>
<dbReference type="GO" id="GO:0042802">
    <property type="term" value="F:identical protein binding"/>
    <property type="evidence" value="ECO:0007669"/>
    <property type="project" value="UniProtKB-ARBA"/>
</dbReference>
<dbReference type="GO" id="GO:0010468">
    <property type="term" value="P:regulation of gene expression"/>
    <property type="evidence" value="ECO:0007669"/>
    <property type="project" value="TreeGrafter"/>
</dbReference>
<feature type="binding site" evidence="15">
    <location>
        <position position="114"/>
    </location>
    <ligand>
        <name>Mg(2+)</name>
        <dbReference type="ChEBI" id="CHEBI:18420"/>
    </ligand>
</feature>
<evidence type="ECO:0000256" key="4">
    <source>
        <dbReference type="ARBA" id="ARBA00011738"/>
    </source>
</evidence>
<keyword evidence="11 15" id="KW-0255">Endonuclease</keyword>
<dbReference type="InterPro" id="IPR036389">
    <property type="entry name" value="RNase_III_sf"/>
</dbReference>
<dbReference type="Proteomes" id="UP000295367">
    <property type="component" value="Unassembled WGS sequence"/>
</dbReference>
<dbReference type="FunFam" id="3.30.160.20:FF:000003">
    <property type="entry name" value="Ribonuclease 3"/>
    <property type="match status" value="1"/>
</dbReference>
<keyword evidence="7 15" id="KW-0507">mRNA processing</keyword>
<dbReference type="SUPFAM" id="SSF54768">
    <property type="entry name" value="dsRNA-binding domain-like"/>
    <property type="match status" value="1"/>
</dbReference>
<dbReference type="GO" id="GO:0006397">
    <property type="term" value="P:mRNA processing"/>
    <property type="evidence" value="ECO:0007669"/>
    <property type="project" value="UniProtKB-UniRule"/>
</dbReference>
<dbReference type="AlphaFoldDB" id="A0A4R3YCN8"/>
<keyword evidence="9 15" id="KW-0540">Nuclease</keyword>
<keyword evidence="14 15" id="KW-0694">RNA-binding</keyword>
<evidence type="ECO:0000256" key="13">
    <source>
        <dbReference type="ARBA" id="ARBA00022842"/>
    </source>
</evidence>
<dbReference type="InterPro" id="IPR014720">
    <property type="entry name" value="dsRBD_dom"/>
</dbReference>
<dbReference type="NCBIfam" id="TIGR02191">
    <property type="entry name" value="RNaseIII"/>
    <property type="match status" value="1"/>
</dbReference>
<dbReference type="Gene3D" id="1.10.1520.10">
    <property type="entry name" value="Ribonuclease III domain"/>
    <property type="match status" value="1"/>
</dbReference>
<dbReference type="InterPro" id="IPR011907">
    <property type="entry name" value="RNase_III"/>
</dbReference>
<comment type="caution">
    <text evidence="18">The sequence shown here is derived from an EMBL/GenBank/DDBJ whole genome shotgun (WGS) entry which is preliminary data.</text>
</comment>
<gene>
    <name evidence="15" type="primary">rnc</name>
    <name evidence="18" type="ORF">EDC63_101192</name>
</gene>
<evidence type="ECO:0000259" key="17">
    <source>
        <dbReference type="PROSITE" id="PS50142"/>
    </source>
</evidence>
<comment type="function">
    <text evidence="15">Digests double-stranded RNA. Involved in the processing of primary rRNA transcript to yield the immediate precursors to the large and small rRNAs (23S and 16S). Processes some mRNAs, and tRNAs when they are encoded in the rRNA operon. Processes pre-crRNA and tracrRNA of type II CRISPR loci if present in the organism.</text>
</comment>
<keyword evidence="5 15" id="KW-0963">Cytoplasm</keyword>
<name>A0A4R3YCN8_9PROT</name>
<dbReference type="GO" id="GO:0046872">
    <property type="term" value="F:metal ion binding"/>
    <property type="evidence" value="ECO:0007669"/>
    <property type="project" value="UniProtKB-KW"/>
</dbReference>
<comment type="subunit">
    <text evidence="4 15">Homodimer.</text>
</comment>
<feature type="domain" description="DRBM" evidence="16">
    <location>
        <begin position="152"/>
        <end position="222"/>
    </location>
</feature>
<evidence type="ECO:0000256" key="8">
    <source>
        <dbReference type="ARBA" id="ARBA00022694"/>
    </source>
</evidence>
<dbReference type="CDD" id="cd10845">
    <property type="entry name" value="DSRM_RNAse_III_family"/>
    <property type="match status" value="1"/>
</dbReference>
<comment type="subcellular location">
    <subcellularLocation>
        <location evidence="2 15">Cytoplasm</location>
    </subcellularLocation>
</comment>
<dbReference type="EC" id="3.1.26.3" evidence="15"/>
<evidence type="ECO:0000313" key="18">
    <source>
        <dbReference type="EMBL" id="TCV90225.1"/>
    </source>
</evidence>
<evidence type="ECO:0000256" key="1">
    <source>
        <dbReference type="ARBA" id="ARBA00000109"/>
    </source>
</evidence>
<evidence type="ECO:0000256" key="11">
    <source>
        <dbReference type="ARBA" id="ARBA00022759"/>
    </source>
</evidence>
<feature type="active site" evidence="15">
    <location>
        <position position="42"/>
    </location>
</feature>
<dbReference type="GO" id="GO:0003725">
    <property type="term" value="F:double-stranded RNA binding"/>
    <property type="evidence" value="ECO:0007669"/>
    <property type="project" value="TreeGrafter"/>
</dbReference>
<keyword evidence="15" id="KW-0699">rRNA-binding</keyword>
<evidence type="ECO:0000256" key="15">
    <source>
        <dbReference type="HAMAP-Rule" id="MF_00104"/>
    </source>
</evidence>
<evidence type="ECO:0000256" key="3">
    <source>
        <dbReference type="ARBA" id="ARBA00010183"/>
    </source>
</evidence>
<evidence type="ECO:0000256" key="2">
    <source>
        <dbReference type="ARBA" id="ARBA00004496"/>
    </source>
</evidence>
<evidence type="ECO:0000256" key="5">
    <source>
        <dbReference type="ARBA" id="ARBA00022490"/>
    </source>
</evidence>
<feature type="binding site" evidence="15">
    <location>
        <position position="111"/>
    </location>
    <ligand>
        <name>Mg(2+)</name>
        <dbReference type="ChEBI" id="CHEBI:18420"/>
    </ligand>
</feature>
<evidence type="ECO:0000256" key="7">
    <source>
        <dbReference type="ARBA" id="ARBA00022664"/>
    </source>
</evidence>
<dbReference type="FunFam" id="1.10.1520.10:FF:000001">
    <property type="entry name" value="Ribonuclease 3"/>
    <property type="match status" value="1"/>
</dbReference>
<dbReference type="SMART" id="SM00535">
    <property type="entry name" value="RIBOc"/>
    <property type="match status" value="1"/>
</dbReference>
<evidence type="ECO:0000259" key="16">
    <source>
        <dbReference type="PROSITE" id="PS50137"/>
    </source>
</evidence>
<dbReference type="CDD" id="cd00593">
    <property type="entry name" value="RIBOc"/>
    <property type="match status" value="1"/>
</dbReference>
<keyword evidence="12 15" id="KW-0378">Hydrolase</keyword>
<evidence type="ECO:0000256" key="10">
    <source>
        <dbReference type="ARBA" id="ARBA00022723"/>
    </source>
</evidence>
<dbReference type="GO" id="GO:0008033">
    <property type="term" value="P:tRNA processing"/>
    <property type="evidence" value="ECO:0007669"/>
    <property type="project" value="UniProtKB-KW"/>
</dbReference>
<evidence type="ECO:0000256" key="12">
    <source>
        <dbReference type="ARBA" id="ARBA00022801"/>
    </source>
</evidence>
<evidence type="ECO:0000256" key="6">
    <source>
        <dbReference type="ARBA" id="ARBA00022552"/>
    </source>
</evidence>
<proteinExistence type="inferred from homology"/>
<dbReference type="HAMAP" id="MF_00104">
    <property type="entry name" value="RNase_III"/>
    <property type="match status" value="1"/>
</dbReference>
<sequence length="226" mass="25262">MSNARLLHHLGYDFKSPALLKQALTHRSYGTPNNERLEFLGDSILNCAIANRLYQEFPRLSEGDLSRMRAHLVNQQTLFEIAESFKLGEHILLGEGELKSGGFRRPSILADALEAIFGAVFLDSDFDSATQVIGKLYTPLLKNLDLTRMGKDPKTLLQEYLQGRKIALPQYVVAAIRGEAHDQYFEVECVIPELNIRSQGEGTSRRSAEQLAAKQAFELLSLANQA</sequence>
<dbReference type="GO" id="GO:0006364">
    <property type="term" value="P:rRNA processing"/>
    <property type="evidence" value="ECO:0007669"/>
    <property type="project" value="UniProtKB-UniRule"/>
</dbReference>
<keyword evidence="13 15" id="KW-0460">Magnesium</keyword>
<comment type="similarity">
    <text evidence="3">Belongs to the ribonuclease III family.</text>
</comment>
<dbReference type="GO" id="GO:0004525">
    <property type="term" value="F:ribonuclease III activity"/>
    <property type="evidence" value="ECO:0007669"/>
    <property type="project" value="UniProtKB-UniRule"/>
</dbReference>
<feature type="domain" description="RNase III" evidence="17">
    <location>
        <begin position="3"/>
        <end position="125"/>
    </location>
</feature>
<keyword evidence="19" id="KW-1185">Reference proteome</keyword>
<feature type="binding site" evidence="15">
    <location>
        <position position="38"/>
    </location>
    <ligand>
        <name>Mg(2+)</name>
        <dbReference type="ChEBI" id="CHEBI:18420"/>
    </ligand>
</feature>
<dbReference type="PROSITE" id="PS50142">
    <property type="entry name" value="RNASE_3_2"/>
    <property type="match status" value="1"/>
</dbReference>